<evidence type="ECO:0000256" key="3">
    <source>
        <dbReference type="ARBA" id="ARBA00022927"/>
    </source>
</evidence>
<dbReference type="GO" id="GO:0016236">
    <property type="term" value="P:macroautophagy"/>
    <property type="evidence" value="ECO:0007669"/>
    <property type="project" value="TreeGrafter"/>
</dbReference>
<dbReference type="GO" id="GO:0030897">
    <property type="term" value="C:HOPS complex"/>
    <property type="evidence" value="ECO:0007669"/>
    <property type="project" value="TreeGrafter"/>
</dbReference>
<keyword evidence="9" id="KW-1185">Reference proteome</keyword>
<dbReference type="PROSITE" id="PS50236">
    <property type="entry name" value="CHCR"/>
    <property type="match status" value="1"/>
</dbReference>
<dbReference type="InterPro" id="IPR015943">
    <property type="entry name" value="WD40/YVTN_repeat-like_dom_sf"/>
</dbReference>
<dbReference type="SUPFAM" id="SSF50978">
    <property type="entry name" value="WD40 repeat-like"/>
    <property type="match status" value="1"/>
</dbReference>
<feature type="repeat" description="CHCR" evidence="5">
    <location>
        <begin position="668"/>
        <end position="810"/>
    </location>
</feature>
<dbReference type="GO" id="GO:0034058">
    <property type="term" value="P:endosomal vesicle fusion"/>
    <property type="evidence" value="ECO:0007669"/>
    <property type="project" value="TreeGrafter"/>
</dbReference>
<comment type="subcellular location">
    <subcellularLocation>
        <location evidence="1">Lysosome</location>
    </subcellularLocation>
</comment>
<dbReference type="InterPro" id="IPR036322">
    <property type="entry name" value="WD40_repeat_dom_sf"/>
</dbReference>
<keyword evidence="2" id="KW-0813">Transport</keyword>
<dbReference type="PANTHER" id="PTHR12616:SF1">
    <property type="entry name" value="VACUOLAR PROTEIN SORTING-ASSOCIATED PROTEIN 41 HOMOLOG"/>
    <property type="match status" value="1"/>
</dbReference>
<evidence type="ECO:0000256" key="4">
    <source>
        <dbReference type="ARBA" id="ARBA00023228"/>
    </source>
</evidence>
<reference evidence="8 9" key="2">
    <citation type="submission" date="2018-11" db="EMBL/GenBank/DDBJ databases">
        <authorList>
            <consortium name="Pathogen Informatics"/>
        </authorList>
    </citation>
    <scope>NUCLEOTIDE SEQUENCE [LARGE SCALE GENOMIC DNA]</scope>
</reference>
<evidence type="ECO:0000256" key="6">
    <source>
        <dbReference type="SAM" id="MobiDB-lite"/>
    </source>
</evidence>
<dbReference type="AlphaFoldDB" id="A0A0M3JZ18"/>
<dbReference type="SMART" id="SM00299">
    <property type="entry name" value="CLH"/>
    <property type="match status" value="1"/>
</dbReference>
<dbReference type="Pfam" id="PF23411">
    <property type="entry name" value="Beta-prop_Vps41"/>
    <property type="match status" value="1"/>
</dbReference>
<evidence type="ECO:0000313" key="9">
    <source>
        <dbReference type="Proteomes" id="UP000267096"/>
    </source>
</evidence>
<proteinExistence type="predicted"/>
<keyword evidence="4" id="KW-0458">Lysosome</keyword>
<feature type="region of interest" description="Disordered" evidence="6">
    <location>
        <begin position="1"/>
        <end position="25"/>
    </location>
</feature>
<protein>
    <submittedName>
        <fullName evidence="10">Vacuolar protein sorting-associated protein 41 homolog</fullName>
    </submittedName>
</protein>
<gene>
    <name evidence="8" type="ORF">ASIM_LOCUS13147</name>
</gene>
<dbReference type="PANTHER" id="PTHR12616">
    <property type="entry name" value="VACUOLAR PROTEIN SORTING VPS41"/>
    <property type="match status" value="1"/>
</dbReference>
<dbReference type="InterPro" id="IPR011990">
    <property type="entry name" value="TPR-like_helical_dom_sf"/>
</dbReference>
<dbReference type="Pfam" id="PF23556">
    <property type="entry name" value="TPR_Vps41"/>
    <property type="match status" value="1"/>
</dbReference>
<feature type="domain" description="Vps41 beta-propeller" evidence="7">
    <location>
        <begin position="92"/>
        <end position="450"/>
    </location>
</feature>
<evidence type="ECO:0000256" key="1">
    <source>
        <dbReference type="ARBA" id="ARBA00004371"/>
    </source>
</evidence>
<keyword evidence="3" id="KW-0653">Protein transport</keyword>
<evidence type="ECO:0000313" key="8">
    <source>
        <dbReference type="EMBL" id="VDK49048.1"/>
    </source>
</evidence>
<dbReference type="GO" id="GO:0005764">
    <property type="term" value="C:lysosome"/>
    <property type="evidence" value="ECO:0007669"/>
    <property type="project" value="UniProtKB-SubCell"/>
</dbReference>
<dbReference type="InterPro" id="IPR045111">
    <property type="entry name" value="Vps41/Vps8"/>
</dbReference>
<organism evidence="10">
    <name type="scientific">Anisakis simplex</name>
    <name type="common">Herring worm</name>
    <dbReference type="NCBI Taxonomy" id="6269"/>
    <lineage>
        <taxon>Eukaryota</taxon>
        <taxon>Metazoa</taxon>
        <taxon>Ecdysozoa</taxon>
        <taxon>Nematoda</taxon>
        <taxon>Chromadorea</taxon>
        <taxon>Rhabditida</taxon>
        <taxon>Spirurina</taxon>
        <taxon>Ascaridomorpha</taxon>
        <taxon>Ascaridoidea</taxon>
        <taxon>Anisakidae</taxon>
        <taxon>Anisakis</taxon>
        <taxon>Anisakis simplex complex</taxon>
    </lineage>
</organism>
<dbReference type="WBParaSite" id="ASIM_0001371901-mRNA-1">
    <property type="protein sequence ID" value="ASIM_0001371901-mRNA-1"/>
    <property type="gene ID" value="ASIM_0001371901"/>
</dbReference>
<dbReference type="Gene3D" id="2.130.10.10">
    <property type="entry name" value="YVTN repeat-like/Quinoprotein amine dehydrogenase"/>
    <property type="match status" value="1"/>
</dbReference>
<dbReference type="GO" id="GO:0006623">
    <property type="term" value="P:protein targeting to vacuole"/>
    <property type="evidence" value="ECO:0007669"/>
    <property type="project" value="InterPro"/>
</dbReference>
<dbReference type="OrthoDB" id="244107at2759"/>
<dbReference type="EMBL" id="UYRR01031324">
    <property type="protein sequence ID" value="VDK49048.1"/>
    <property type="molecule type" value="Genomic_DNA"/>
</dbReference>
<reference evidence="10" key="1">
    <citation type="submission" date="2016-04" db="UniProtKB">
        <authorList>
            <consortium name="WormBaseParasite"/>
        </authorList>
    </citation>
    <scope>IDENTIFICATION</scope>
</reference>
<sequence>MHHGKSTGPKPLGIMSSETVQSNQVWQRNCSNGKEDEDIVAAAHYRSSSDDRLNSNDIIDMKSVKVGDSDSLNNNGEDEDEEEVLLEPRFTYSRILNNIPSVFLKDSATCIAVHDKFIAIGTQTGHIHIFDHLGNIHSESTARHHRCAVTSISIDSAGKYMASCALDARISICGIGSDEFTQTIDLKVAARSVAISPEFSKRGSGQMFVSGERDLVLHERRFFANRKFTIIYQGLERDGLINQISWHRSCIAFTNDTGTRIYDRNEERILALVQPIHDVTSITGYRCTASHCWMNDFTLVIGWAHTVSICVIQPLGQDESSVSSTNSQSPARKKGGQTSLMRRVEIHYAWKLDMIVAGVSFTLKENETDFWKEIVVFGMKRAVTDKDEEIVEMELALLEPDGINSYLLNTEDRIEMRNCSLRNLPYFHMCALPYDSLYFLLGSHELIQAQPCSADERVRWYMDNGMLKEAVEYANEHKNSLKELNALHIGKAYIDSLIAKGRYHDAATNLRTVCAKHKDLWEYYVNEFERHNVVLQLAKYLPEKDPQLEPECYQNVLVAALYNHPLLFYGLIKTWNPELYRVGAIIDMAMKRVMQNTPSRPLSSRDIAAIYRALAILHTHERKYDKALALYIRLSDKTVFQVIERYHLFDLVKNNISKLMEVDTDLAIRLVIENANSLPARTVLTQIAKYPKLQMAYLNQLFERNEGNEFADLAVRLYAEHDAKKLLPFLRSKQCYDITKALEICEQKQLIHEMVFLLGRSGNYSKALDVLMNKLDRIDMAIDFCRENDDRALWEALIESSMKRPQRITQLLNTAGEYVNPLEVIEKIPERMPIPGLRDSLAKILHDFELQLQMQAGCRSVMLESTDDLLRRFLAQSAQPSLIDNEAKCVLCCSLERKILNWFIEAKP</sequence>
<feature type="compositionally biased region" description="Polar residues" evidence="6">
    <location>
        <begin position="16"/>
        <end position="25"/>
    </location>
</feature>
<evidence type="ECO:0000259" key="7">
    <source>
        <dbReference type="Pfam" id="PF23411"/>
    </source>
</evidence>
<name>A0A0M3JZ18_ANISI</name>
<dbReference type="InterPro" id="IPR000547">
    <property type="entry name" value="Clathrin_H-chain/VPS_repeat"/>
</dbReference>
<dbReference type="Gene3D" id="1.25.40.10">
    <property type="entry name" value="Tetratricopeptide repeat domain"/>
    <property type="match status" value="1"/>
</dbReference>
<accession>A0A0M3JZ18</accession>
<dbReference type="GO" id="GO:0009267">
    <property type="term" value="P:cellular response to starvation"/>
    <property type="evidence" value="ECO:0007669"/>
    <property type="project" value="TreeGrafter"/>
</dbReference>
<dbReference type="GO" id="GO:0005770">
    <property type="term" value="C:late endosome"/>
    <property type="evidence" value="ECO:0007669"/>
    <property type="project" value="TreeGrafter"/>
</dbReference>
<evidence type="ECO:0000256" key="2">
    <source>
        <dbReference type="ARBA" id="ARBA00022448"/>
    </source>
</evidence>
<dbReference type="InterPro" id="IPR057780">
    <property type="entry name" value="Beta-prop_Vps41"/>
</dbReference>
<evidence type="ECO:0000313" key="10">
    <source>
        <dbReference type="WBParaSite" id="ASIM_0001371901-mRNA-1"/>
    </source>
</evidence>
<evidence type="ECO:0000256" key="5">
    <source>
        <dbReference type="PROSITE-ProRule" id="PRU01006"/>
    </source>
</evidence>
<dbReference type="Proteomes" id="UP000267096">
    <property type="component" value="Unassembled WGS sequence"/>
</dbReference>